<accession>A0A9W6RSC0</accession>
<protein>
    <submittedName>
        <fullName evidence="2">Septum formation initiator</fullName>
    </submittedName>
</protein>
<reference evidence="2" key="1">
    <citation type="submission" date="2023-03" db="EMBL/GenBank/DDBJ databases">
        <title>Actinoallomurus iriomotensis NBRC 103681.</title>
        <authorList>
            <person name="Ichikawa N."/>
            <person name="Sato H."/>
            <person name="Tonouchi N."/>
        </authorList>
    </citation>
    <scope>NUCLEOTIDE SEQUENCE</scope>
    <source>
        <strain evidence="2">NBRC 103681</strain>
    </source>
</reference>
<gene>
    <name evidence="2" type="ORF">Airi01_092830</name>
</gene>
<dbReference type="InterPro" id="IPR050625">
    <property type="entry name" value="ParA/MinD_ATPase"/>
</dbReference>
<comment type="caution">
    <text evidence="2">The sequence shown here is derived from an EMBL/GenBank/DDBJ whole genome shotgun (WGS) entry which is preliminary data.</text>
</comment>
<dbReference type="RefSeq" id="WP_285634828.1">
    <property type="nucleotide sequence ID" value="NZ_BSTJ01000017.1"/>
</dbReference>
<dbReference type="PANTHER" id="PTHR43384">
    <property type="entry name" value="SEPTUM SITE-DETERMINING PROTEIN MIND HOMOLOG, CHLOROPLASTIC-RELATED"/>
    <property type="match status" value="1"/>
</dbReference>
<dbReference type="PANTHER" id="PTHR43384:SF11">
    <property type="entry name" value="SEPTUM SITE DETERMINING PROTEIN"/>
    <property type="match status" value="1"/>
</dbReference>
<organism evidence="2 3">
    <name type="scientific">Actinoallomurus iriomotensis</name>
    <dbReference type="NCBI Taxonomy" id="478107"/>
    <lineage>
        <taxon>Bacteria</taxon>
        <taxon>Bacillati</taxon>
        <taxon>Actinomycetota</taxon>
        <taxon>Actinomycetes</taxon>
        <taxon>Streptosporangiales</taxon>
        <taxon>Thermomonosporaceae</taxon>
        <taxon>Actinoallomurus</taxon>
    </lineage>
</organism>
<dbReference type="InterPro" id="IPR022521">
    <property type="entry name" value="Rv3660c"/>
</dbReference>
<dbReference type="Proteomes" id="UP001165135">
    <property type="component" value="Unassembled WGS sequence"/>
</dbReference>
<name>A0A9W6RSC0_9ACTN</name>
<evidence type="ECO:0000313" key="3">
    <source>
        <dbReference type="Proteomes" id="UP001165135"/>
    </source>
</evidence>
<dbReference type="InterPro" id="IPR059050">
    <property type="entry name" value="Rv3660c_N"/>
</dbReference>
<dbReference type="Gene3D" id="3.40.50.300">
    <property type="entry name" value="P-loop containing nucleotide triphosphate hydrolases"/>
    <property type="match status" value="1"/>
</dbReference>
<evidence type="ECO:0000313" key="2">
    <source>
        <dbReference type="EMBL" id="GLY81016.1"/>
    </source>
</evidence>
<sequence>MSAAVLIVSADSELVDDLLRLAAAADVEARVASDALAARSAWRDAALIVAGSDLAAELADCALPRRPGVVVATADPDGEIVYRLAVDIGAQDVAALPDAETWLVERMAAATEPSVSGATTIAVLGGRGGAGASVLAAALASCGAKRGLRTLLVDGDPLGGGIDLVLGAEGAPGARWSDYSERRGRLSSTALHDSLPARGGLAILSWHRGAVEPVAPDTMRSVLDAGARGFDLVVTDLPRQLTDASAEALATADMTLIVVPAEVRAAVAADRVADQARPYTRDLRLVVRGPAPGGLKPGVIAESLRLPLAGVMSADRRLAAAIERGEPPGTGGPLNAFCARFLGGLAQARRPRIHDQAS</sequence>
<dbReference type="AlphaFoldDB" id="A0A9W6RSC0"/>
<proteinExistence type="predicted"/>
<dbReference type="EMBL" id="BSTJ01000017">
    <property type="protein sequence ID" value="GLY81016.1"/>
    <property type="molecule type" value="Genomic_DNA"/>
</dbReference>
<dbReference type="SUPFAM" id="SSF52540">
    <property type="entry name" value="P-loop containing nucleoside triphosphate hydrolases"/>
    <property type="match status" value="1"/>
</dbReference>
<evidence type="ECO:0000259" key="1">
    <source>
        <dbReference type="Pfam" id="PF26563"/>
    </source>
</evidence>
<feature type="domain" description="Rv3660c-like CheY-like N-terminal" evidence="1">
    <location>
        <begin position="9"/>
        <end position="115"/>
    </location>
</feature>
<dbReference type="GO" id="GO:0051782">
    <property type="term" value="P:negative regulation of cell division"/>
    <property type="evidence" value="ECO:0007669"/>
    <property type="project" value="TreeGrafter"/>
</dbReference>
<dbReference type="InterPro" id="IPR027417">
    <property type="entry name" value="P-loop_NTPase"/>
</dbReference>
<dbReference type="Pfam" id="PF26563">
    <property type="entry name" value="Rv3660c_N"/>
    <property type="match status" value="1"/>
</dbReference>
<dbReference type="NCBIfam" id="TIGR03815">
    <property type="entry name" value="CpaE_hom_Actino"/>
    <property type="match status" value="1"/>
</dbReference>
<dbReference type="GO" id="GO:0009898">
    <property type="term" value="C:cytoplasmic side of plasma membrane"/>
    <property type="evidence" value="ECO:0007669"/>
    <property type="project" value="TreeGrafter"/>
</dbReference>
<dbReference type="GO" id="GO:0016887">
    <property type="term" value="F:ATP hydrolysis activity"/>
    <property type="evidence" value="ECO:0007669"/>
    <property type="project" value="TreeGrafter"/>
</dbReference>
<dbReference type="GO" id="GO:0005524">
    <property type="term" value="F:ATP binding"/>
    <property type="evidence" value="ECO:0007669"/>
    <property type="project" value="TreeGrafter"/>
</dbReference>
<dbReference type="GO" id="GO:0005829">
    <property type="term" value="C:cytosol"/>
    <property type="evidence" value="ECO:0007669"/>
    <property type="project" value="TreeGrafter"/>
</dbReference>